<dbReference type="InterPro" id="IPR051600">
    <property type="entry name" value="Beta-PGM-like"/>
</dbReference>
<dbReference type="SFLD" id="SFLDS00003">
    <property type="entry name" value="Haloacid_Dehalogenase"/>
    <property type="match status" value="1"/>
</dbReference>
<accession>A0ABQ5LWM7</accession>
<name>A0ABQ5LWM7_9RHOB</name>
<evidence type="ECO:0000256" key="1">
    <source>
        <dbReference type="ARBA" id="ARBA00001946"/>
    </source>
</evidence>
<dbReference type="Proteomes" id="UP001144205">
    <property type="component" value="Unassembled WGS sequence"/>
</dbReference>
<protein>
    <submittedName>
        <fullName evidence="5">Hydrolase</fullName>
    </submittedName>
</protein>
<evidence type="ECO:0000256" key="4">
    <source>
        <dbReference type="ARBA" id="ARBA00022842"/>
    </source>
</evidence>
<keyword evidence="6" id="KW-1185">Reference proteome</keyword>
<keyword evidence="3" id="KW-0479">Metal-binding</keyword>
<comment type="similarity">
    <text evidence="2">Belongs to the HAD-like hydrolase superfamily. CbbY/CbbZ/Gph/YieH family.</text>
</comment>
<evidence type="ECO:0000313" key="6">
    <source>
        <dbReference type="Proteomes" id="UP001144205"/>
    </source>
</evidence>
<reference evidence="5" key="1">
    <citation type="journal article" date="2023" name="Int. J. Syst. Evol. Microbiol.">
        <title>Sinisalibacter aestuarii sp. nov., isolated from estuarine sediment of the Arakawa River.</title>
        <authorList>
            <person name="Arafat S.T."/>
            <person name="Hirano S."/>
            <person name="Sato A."/>
            <person name="Takeuchi K."/>
            <person name="Yasuda T."/>
            <person name="Terahara T."/>
            <person name="Hamada M."/>
            <person name="Kobayashi T."/>
        </authorList>
    </citation>
    <scope>NUCLEOTIDE SEQUENCE</scope>
    <source>
        <strain evidence="5">B-399</strain>
    </source>
</reference>
<evidence type="ECO:0000256" key="3">
    <source>
        <dbReference type="ARBA" id="ARBA00022723"/>
    </source>
</evidence>
<dbReference type="PANTHER" id="PTHR46193">
    <property type="entry name" value="6-PHOSPHOGLUCONATE PHOSPHATASE"/>
    <property type="match status" value="1"/>
</dbReference>
<dbReference type="Pfam" id="PF00702">
    <property type="entry name" value="Hydrolase"/>
    <property type="match status" value="1"/>
</dbReference>
<sequence length="215" mass="22298">MRPAAVLFDCDGVLVDSEPVGHALLRDDLAAHGLEMSVEDVHRLFVGGTMASVAVQAAKLGAVLPEDWVARHYRRLYAKLAEGTPLIAGVVALLDALDVAGVAYAVGSNGTTEKMTTTLSQHPEVWRRVKDRLYSGQELACPKPDPGLYLHAARALGADPAGCVVIDDSPTGCRAGVAAGMRTLGYAAAGNGAALRAVGAEVFVAMDEVPGLLGL</sequence>
<dbReference type="SUPFAM" id="SSF56784">
    <property type="entry name" value="HAD-like"/>
    <property type="match status" value="1"/>
</dbReference>
<dbReference type="InterPro" id="IPR006439">
    <property type="entry name" value="HAD-SF_hydro_IA"/>
</dbReference>
<dbReference type="Gene3D" id="3.40.50.1000">
    <property type="entry name" value="HAD superfamily/HAD-like"/>
    <property type="match status" value="1"/>
</dbReference>
<keyword evidence="4" id="KW-0460">Magnesium</keyword>
<dbReference type="PANTHER" id="PTHR46193:SF10">
    <property type="entry name" value="6-PHOSPHOGLUCONATE PHOSPHATASE"/>
    <property type="match status" value="1"/>
</dbReference>
<evidence type="ECO:0000256" key="2">
    <source>
        <dbReference type="ARBA" id="ARBA00006171"/>
    </source>
</evidence>
<dbReference type="InterPro" id="IPR023214">
    <property type="entry name" value="HAD_sf"/>
</dbReference>
<keyword evidence="5" id="KW-0378">Hydrolase</keyword>
<dbReference type="SFLD" id="SFLDG01129">
    <property type="entry name" value="C1.5:_HAD__Beta-PGM__Phosphata"/>
    <property type="match status" value="1"/>
</dbReference>
<dbReference type="GO" id="GO:0016787">
    <property type="term" value="F:hydrolase activity"/>
    <property type="evidence" value="ECO:0007669"/>
    <property type="project" value="UniProtKB-KW"/>
</dbReference>
<evidence type="ECO:0000313" key="5">
    <source>
        <dbReference type="EMBL" id="GKY88795.1"/>
    </source>
</evidence>
<dbReference type="PRINTS" id="PR00413">
    <property type="entry name" value="HADHALOGNASE"/>
</dbReference>
<comment type="caution">
    <text evidence="5">The sequence shown here is derived from an EMBL/GenBank/DDBJ whole genome shotgun (WGS) entry which is preliminary data.</text>
</comment>
<dbReference type="EMBL" id="BROH01000008">
    <property type="protein sequence ID" value="GKY88795.1"/>
    <property type="molecule type" value="Genomic_DNA"/>
</dbReference>
<dbReference type="Gene3D" id="1.10.150.240">
    <property type="entry name" value="Putative phosphatase, domain 2"/>
    <property type="match status" value="1"/>
</dbReference>
<dbReference type="RefSeq" id="WP_281842838.1">
    <property type="nucleotide sequence ID" value="NZ_BROH01000008.1"/>
</dbReference>
<dbReference type="InterPro" id="IPR036412">
    <property type="entry name" value="HAD-like_sf"/>
</dbReference>
<dbReference type="InterPro" id="IPR023198">
    <property type="entry name" value="PGP-like_dom2"/>
</dbReference>
<proteinExistence type="inferred from homology"/>
<gene>
    <name evidence="5" type="ORF">STA1M1_26640</name>
</gene>
<dbReference type="NCBIfam" id="TIGR01509">
    <property type="entry name" value="HAD-SF-IA-v3"/>
    <property type="match status" value="1"/>
</dbReference>
<organism evidence="5 6">
    <name type="scientific">Sinisalibacter aestuarii</name>
    <dbReference type="NCBI Taxonomy" id="2949426"/>
    <lineage>
        <taxon>Bacteria</taxon>
        <taxon>Pseudomonadati</taxon>
        <taxon>Pseudomonadota</taxon>
        <taxon>Alphaproteobacteria</taxon>
        <taxon>Rhodobacterales</taxon>
        <taxon>Roseobacteraceae</taxon>
        <taxon>Sinisalibacter</taxon>
    </lineage>
</organism>
<comment type="cofactor">
    <cofactor evidence="1">
        <name>Mg(2+)</name>
        <dbReference type="ChEBI" id="CHEBI:18420"/>
    </cofactor>
</comment>